<dbReference type="NCBIfam" id="TIGR02191">
    <property type="entry name" value="RNaseIII"/>
    <property type="match status" value="1"/>
</dbReference>
<dbReference type="Proteomes" id="UP000018550">
    <property type="component" value="Chromosome"/>
</dbReference>
<evidence type="ECO:0000256" key="8">
    <source>
        <dbReference type="ARBA" id="ARBA00022884"/>
    </source>
</evidence>
<dbReference type="GO" id="GO:0005737">
    <property type="term" value="C:cytoplasm"/>
    <property type="evidence" value="ECO:0007669"/>
    <property type="project" value="UniProtKB-SubCell"/>
</dbReference>
<dbReference type="PROSITE" id="PS50137">
    <property type="entry name" value="DS_RBD"/>
    <property type="match status" value="1"/>
</dbReference>
<feature type="binding site" evidence="9">
    <location>
        <position position="117"/>
    </location>
    <ligand>
        <name>Mg(2+)</name>
        <dbReference type="ChEBI" id="CHEBI:18420"/>
    </ligand>
</feature>
<feature type="binding site" evidence="9">
    <location>
        <position position="41"/>
    </location>
    <ligand>
        <name>Mg(2+)</name>
        <dbReference type="ChEBI" id="CHEBI:18420"/>
    </ligand>
</feature>
<dbReference type="PATRIC" id="fig|1276258.3.peg.841"/>
<dbReference type="HAMAP" id="MF_00104">
    <property type="entry name" value="RNase_III"/>
    <property type="match status" value="1"/>
</dbReference>
<evidence type="ECO:0000256" key="1">
    <source>
        <dbReference type="ARBA" id="ARBA00000109"/>
    </source>
</evidence>
<dbReference type="InterPro" id="IPR011907">
    <property type="entry name" value="RNase_III"/>
</dbReference>
<dbReference type="Pfam" id="PF14622">
    <property type="entry name" value="Ribonucleas_3_3"/>
    <property type="match status" value="1"/>
</dbReference>
<name>V5RLF9_SPIAP</name>
<dbReference type="EMBL" id="CP006682">
    <property type="protein sequence ID" value="AHB36665.1"/>
    <property type="molecule type" value="Genomic_DNA"/>
</dbReference>
<evidence type="ECO:0000256" key="6">
    <source>
        <dbReference type="ARBA" id="ARBA00022759"/>
    </source>
</evidence>
<dbReference type="STRING" id="1276258.SAPIS_v1c08200"/>
<dbReference type="PROSITE" id="PS00517">
    <property type="entry name" value="RNASE_3_1"/>
    <property type="match status" value="1"/>
</dbReference>
<keyword evidence="13" id="KW-1185">Reference proteome</keyword>
<evidence type="ECO:0000256" key="5">
    <source>
        <dbReference type="ARBA" id="ARBA00022722"/>
    </source>
</evidence>
<organism evidence="12 13">
    <name type="scientific">Spiroplasma apis B31</name>
    <dbReference type="NCBI Taxonomy" id="1276258"/>
    <lineage>
        <taxon>Bacteria</taxon>
        <taxon>Bacillati</taxon>
        <taxon>Mycoplasmatota</taxon>
        <taxon>Mollicutes</taxon>
        <taxon>Entomoplasmatales</taxon>
        <taxon>Spiroplasmataceae</taxon>
        <taxon>Spiroplasma</taxon>
    </lineage>
</organism>
<keyword evidence="6 9" id="KW-0255">Endonuclease</keyword>
<reference evidence="12 13" key="1">
    <citation type="journal article" date="2014" name="Genome Announc.">
        <title>Complete Genome Sequence of Spiroplasma apis B31T (ATCC 33834), a Bacterium Associated with May Disease of Honeybees (Apis mellifera).</title>
        <authorList>
            <person name="Ku C."/>
            <person name="Lo W.S."/>
            <person name="Chen L.L."/>
            <person name="Kuo C.H."/>
        </authorList>
    </citation>
    <scope>NUCLEOTIDE SEQUENCE [LARGE SCALE GENOMIC DNA]</scope>
    <source>
        <strain evidence="12">B31</strain>
    </source>
</reference>
<keyword evidence="9" id="KW-0963">Cytoplasm</keyword>
<dbReference type="GO" id="GO:0006397">
    <property type="term" value="P:mRNA processing"/>
    <property type="evidence" value="ECO:0007669"/>
    <property type="project" value="UniProtKB-UniRule"/>
</dbReference>
<comment type="cofactor">
    <cofactor evidence="9">
        <name>Mg(2+)</name>
        <dbReference type="ChEBI" id="CHEBI:18420"/>
    </cofactor>
</comment>
<feature type="active site" evidence="9">
    <location>
        <position position="45"/>
    </location>
</feature>
<keyword evidence="5 9" id="KW-0540">Nuclease</keyword>
<keyword evidence="9" id="KW-0460">Magnesium</keyword>
<evidence type="ECO:0000259" key="11">
    <source>
        <dbReference type="PROSITE" id="PS50142"/>
    </source>
</evidence>
<protein>
    <recommendedName>
        <fullName evidence="9">Ribonuclease 3</fullName>
        <ecNumber evidence="9">3.1.26.3</ecNumber>
    </recommendedName>
    <alternativeName>
        <fullName evidence="9">Ribonuclease III</fullName>
        <shortName evidence="9">RNase III</shortName>
    </alternativeName>
</protein>
<keyword evidence="3 9" id="KW-0698">rRNA processing</keyword>
<dbReference type="GO" id="GO:0019843">
    <property type="term" value="F:rRNA binding"/>
    <property type="evidence" value="ECO:0007669"/>
    <property type="project" value="UniProtKB-KW"/>
</dbReference>
<dbReference type="GO" id="GO:0003725">
    <property type="term" value="F:double-stranded RNA binding"/>
    <property type="evidence" value="ECO:0007669"/>
    <property type="project" value="TreeGrafter"/>
</dbReference>
<dbReference type="eggNOG" id="COG0571">
    <property type="taxonomic scope" value="Bacteria"/>
</dbReference>
<evidence type="ECO:0000256" key="4">
    <source>
        <dbReference type="ARBA" id="ARBA00022664"/>
    </source>
</evidence>
<evidence type="ECO:0000256" key="3">
    <source>
        <dbReference type="ARBA" id="ARBA00022552"/>
    </source>
</evidence>
<evidence type="ECO:0000256" key="2">
    <source>
        <dbReference type="ARBA" id="ARBA00010183"/>
    </source>
</evidence>
<feature type="domain" description="RNase III" evidence="11">
    <location>
        <begin position="1"/>
        <end position="128"/>
    </location>
</feature>
<dbReference type="InterPro" id="IPR014720">
    <property type="entry name" value="dsRBD_dom"/>
</dbReference>
<dbReference type="EC" id="3.1.26.3" evidence="9"/>
<dbReference type="GO" id="GO:0008033">
    <property type="term" value="P:tRNA processing"/>
    <property type="evidence" value="ECO:0007669"/>
    <property type="project" value="UniProtKB-KW"/>
</dbReference>
<dbReference type="InterPro" id="IPR036389">
    <property type="entry name" value="RNase_III_sf"/>
</dbReference>
<keyword evidence="9" id="KW-0479">Metal-binding</keyword>
<dbReference type="SUPFAM" id="SSF54768">
    <property type="entry name" value="dsRNA-binding domain-like"/>
    <property type="match status" value="1"/>
</dbReference>
<feature type="domain" description="DRBM" evidence="10">
    <location>
        <begin position="155"/>
        <end position="225"/>
    </location>
</feature>
<dbReference type="GO" id="GO:0010468">
    <property type="term" value="P:regulation of gene expression"/>
    <property type="evidence" value="ECO:0007669"/>
    <property type="project" value="TreeGrafter"/>
</dbReference>
<dbReference type="FunFam" id="1.10.1520.10:FF:000001">
    <property type="entry name" value="Ribonuclease 3"/>
    <property type="match status" value="1"/>
</dbReference>
<keyword evidence="9" id="KW-0819">tRNA processing</keyword>
<dbReference type="PROSITE" id="PS50142">
    <property type="entry name" value="RNASE_3_2"/>
    <property type="match status" value="1"/>
</dbReference>
<proteinExistence type="inferred from homology"/>
<gene>
    <name evidence="9 12" type="primary">rnc</name>
    <name evidence="12" type="ORF">SAPIS_v1c08200</name>
</gene>
<dbReference type="HOGENOM" id="CLU_000907_1_3_14"/>
<keyword evidence="4 9" id="KW-0507">mRNA processing</keyword>
<evidence type="ECO:0000256" key="9">
    <source>
        <dbReference type="HAMAP-Rule" id="MF_00104"/>
    </source>
</evidence>
<dbReference type="PANTHER" id="PTHR11207:SF0">
    <property type="entry name" value="RIBONUCLEASE 3"/>
    <property type="match status" value="1"/>
</dbReference>
<dbReference type="SUPFAM" id="SSF69065">
    <property type="entry name" value="RNase III domain-like"/>
    <property type="match status" value="1"/>
</dbReference>
<sequence length="228" mass="26260">MQNFFKQFDITINNKSFYNEALTHNSYSNENRLTKNYQRLEFLGDAILQMNVSEYLFKKFPNYNEGILTKYRSSMVRRESLAQISKNIGLGKFIRLGVGELESKGYEKESILSDIYESLTAAIYLDGGIVALNKWLEATIFSKENTKDFLEHVTDYKSELQEIIQLEMRSQLSYSTVKQSKVEENKTLFIVKVMIDGMIYGTGEGFNKKQAEQQAAKSALSKIKKKAK</sequence>
<dbReference type="GO" id="GO:0006364">
    <property type="term" value="P:rRNA processing"/>
    <property type="evidence" value="ECO:0007669"/>
    <property type="project" value="UniProtKB-UniRule"/>
</dbReference>
<dbReference type="GO" id="GO:0004525">
    <property type="term" value="F:ribonuclease III activity"/>
    <property type="evidence" value="ECO:0007669"/>
    <property type="project" value="UniProtKB-UniRule"/>
</dbReference>
<dbReference type="CDD" id="cd00593">
    <property type="entry name" value="RIBOc"/>
    <property type="match status" value="1"/>
</dbReference>
<comment type="subcellular location">
    <subcellularLocation>
        <location evidence="9">Cytoplasm</location>
    </subcellularLocation>
</comment>
<evidence type="ECO:0000256" key="7">
    <source>
        <dbReference type="ARBA" id="ARBA00022801"/>
    </source>
</evidence>
<dbReference type="Gene3D" id="3.30.160.20">
    <property type="match status" value="1"/>
</dbReference>
<dbReference type="GO" id="GO:0046872">
    <property type="term" value="F:metal ion binding"/>
    <property type="evidence" value="ECO:0007669"/>
    <property type="project" value="UniProtKB-KW"/>
</dbReference>
<comment type="similarity">
    <text evidence="2">Belongs to the ribonuclease III family.</text>
</comment>
<evidence type="ECO:0000313" key="13">
    <source>
        <dbReference type="Proteomes" id="UP000018550"/>
    </source>
</evidence>
<evidence type="ECO:0000259" key="10">
    <source>
        <dbReference type="PROSITE" id="PS50137"/>
    </source>
</evidence>
<comment type="subunit">
    <text evidence="9">Homodimer.</text>
</comment>
<dbReference type="SMART" id="SM00358">
    <property type="entry name" value="DSRM"/>
    <property type="match status" value="1"/>
</dbReference>
<keyword evidence="9" id="KW-0699">rRNA-binding</keyword>
<dbReference type="PANTHER" id="PTHR11207">
    <property type="entry name" value="RIBONUCLEASE III"/>
    <property type="match status" value="1"/>
</dbReference>
<comment type="function">
    <text evidence="9">Digests double-stranded RNA. Involved in the processing of primary rRNA transcript to yield the immediate precursors to the large and small rRNAs (23S and 16S). Processes some mRNAs, and tRNAs when they are encoded in the rRNA operon. Processes pre-crRNA and tracrRNA of type II CRISPR loci if present in the organism.</text>
</comment>
<feature type="binding site" evidence="9">
    <location>
        <position position="114"/>
    </location>
    <ligand>
        <name>Mg(2+)</name>
        <dbReference type="ChEBI" id="CHEBI:18420"/>
    </ligand>
</feature>
<keyword evidence="8 9" id="KW-0694">RNA-binding</keyword>
<dbReference type="KEGG" id="sapi:SAPIS_v1c08200"/>
<accession>V5RLF9</accession>
<comment type="catalytic activity">
    <reaction evidence="1 9">
        <text>Endonucleolytic cleavage to 5'-phosphomonoester.</text>
        <dbReference type="EC" id="3.1.26.3"/>
    </reaction>
</comment>
<dbReference type="AlphaFoldDB" id="V5RLF9"/>
<dbReference type="SMART" id="SM00535">
    <property type="entry name" value="RIBOc"/>
    <property type="match status" value="1"/>
</dbReference>
<keyword evidence="7 9" id="KW-0378">Hydrolase</keyword>
<dbReference type="CDD" id="cd10845">
    <property type="entry name" value="DSRM_RNAse_III_family"/>
    <property type="match status" value="1"/>
</dbReference>
<dbReference type="Gene3D" id="1.10.1520.10">
    <property type="entry name" value="Ribonuclease III domain"/>
    <property type="match status" value="1"/>
</dbReference>
<evidence type="ECO:0000313" key="12">
    <source>
        <dbReference type="EMBL" id="AHB36665.1"/>
    </source>
</evidence>
<feature type="active site" evidence="9">
    <location>
        <position position="117"/>
    </location>
</feature>
<dbReference type="InterPro" id="IPR000999">
    <property type="entry name" value="RNase_III_dom"/>
</dbReference>
<dbReference type="Pfam" id="PF00035">
    <property type="entry name" value="dsrm"/>
    <property type="match status" value="1"/>
</dbReference>